<feature type="binding site" evidence="9">
    <location>
        <position position="140"/>
    </location>
    <ligand>
        <name>Zn(2+)</name>
        <dbReference type="ChEBI" id="CHEBI:29105"/>
        <label>1</label>
        <note>catalytic</note>
    </ligand>
</feature>
<keyword evidence="8 9" id="KW-0269">Exonuclease</keyword>
<evidence type="ECO:0000256" key="7">
    <source>
        <dbReference type="ARBA" id="ARBA00022833"/>
    </source>
</evidence>
<evidence type="ECO:0000256" key="8">
    <source>
        <dbReference type="ARBA" id="ARBA00022839"/>
    </source>
</evidence>
<dbReference type="EC" id="3.1.-.-" evidence="9"/>
<keyword evidence="6 9" id="KW-0378">Hydrolase</keyword>
<keyword evidence="5 9" id="KW-0255">Endonuclease</keyword>
<dbReference type="GO" id="GO:0008270">
    <property type="term" value="F:zinc ion binding"/>
    <property type="evidence" value="ECO:0007669"/>
    <property type="project" value="UniProtKB-UniRule"/>
</dbReference>
<dbReference type="FunFam" id="3.60.15.10:FF:000002">
    <property type="entry name" value="Ribonuclease Z"/>
    <property type="match status" value="1"/>
</dbReference>
<dbReference type="InterPro" id="IPR036866">
    <property type="entry name" value="RibonucZ/Hydroxyglut_hydro"/>
</dbReference>
<dbReference type="GeneID" id="97764875"/>
<comment type="subunit">
    <text evidence="1 9">Homodimer.</text>
</comment>
<dbReference type="Proteomes" id="UP000187280">
    <property type="component" value="Unassembled WGS sequence"/>
</dbReference>
<keyword evidence="3 9" id="KW-0540">Nuclease</keyword>
<dbReference type="NCBIfam" id="NF000801">
    <property type="entry name" value="PRK00055.1-3"/>
    <property type="match status" value="1"/>
</dbReference>
<comment type="function">
    <text evidence="9">Zinc phosphodiesterase, which has both exoribonuclease and endoribonuclease activities.</text>
</comment>
<dbReference type="AlphaFoldDB" id="A0A1H4CIZ1"/>
<feature type="binding site" evidence="9">
    <location>
        <position position="211"/>
    </location>
    <ligand>
        <name>Zn(2+)</name>
        <dbReference type="ChEBI" id="CHEBI:29105"/>
        <label>1</label>
        <note>catalytic</note>
    </ligand>
</feature>
<comment type="cofactor">
    <cofactor evidence="9">
        <name>Zn(2+)</name>
        <dbReference type="ChEBI" id="CHEBI:29105"/>
    </cofactor>
    <text evidence="9">Binds 2 Zn(2+) ions.</text>
</comment>
<keyword evidence="2 9" id="KW-0819">tRNA processing</keyword>
<keyword evidence="7 9" id="KW-0862">Zinc</keyword>
<dbReference type="eggNOG" id="COG1234">
    <property type="taxonomic scope" value="Bacteria"/>
</dbReference>
<dbReference type="GO" id="GO:0042781">
    <property type="term" value="F:3'-tRNA processing endoribonuclease activity"/>
    <property type="evidence" value="ECO:0007669"/>
    <property type="project" value="TreeGrafter"/>
</dbReference>
<organism evidence="10 11">
    <name type="scientific">Lonsdalea quercina</name>
    <dbReference type="NCBI Taxonomy" id="71657"/>
    <lineage>
        <taxon>Bacteria</taxon>
        <taxon>Pseudomonadati</taxon>
        <taxon>Pseudomonadota</taxon>
        <taxon>Gammaproteobacteria</taxon>
        <taxon>Enterobacterales</taxon>
        <taxon>Pectobacteriaceae</taxon>
        <taxon>Lonsdalea</taxon>
    </lineage>
</organism>
<dbReference type="CDD" id="cd07717">
    <property type="entry name" value="RNaseZ_ZiPD-like_MBL-fold"/>
    <property type="match status" value="1"/>
</dbReference>
<evidence type="ECO:0000256" key="4">
    <source>
        <dbReference type="ARBA" id="ARBA00022723"/>
    </source>
</evidence>
<sequence length="304" mass="32814">MELIFLGTSAGVPTKARNVASLALDLQGPRPAFWLFDCGEGTQHQILHTRLSASKIEKIFITHLHGDHLFGLPGLLCSRSMAGCQAPLTLYGPAGLKTFVDNALSLSGSYLTYPMEVVEVTSGPVCEDEHRVVTAYPMSHTLTCVGYRIDERPKPGALDVERLMEEGIRPGSWFQTLKRGESVTLEDGRILNGADYLGPSTPGRSLAIFGDTRPSEAGCLLAAGVDVMVHEATVEASMADRASERGHSTTEQAATLARDAGAKRLIITHISARYGQEDNERLLAECRAIFPATEMATDLGSFRV</sequence>
<dbReference type="PANTHER" id="PTHR46018:SF2">
    <property type="entry name" value="ZINC PHOSPHODIESTERASE ELAC PROTEIN 1"/>
    <property type="match status" value="1"/>
</dbReference>
<keyword evidence="4 9" id="KW-0479">Metal-binding</keyword>
<feature type="binding site" evidence="9">
    <location>
        <position position="67"/>
    </location>
    <ligand>
        <name>Zn(2+)</name>
        <dbReference type="ChEBI" id="CHEBI:29105"/>
        <label>2</label>
        <note>catalytic</note>
    </ligand>
</feature>
<evidence type="ECO:0000256" key="5">
    <source>
        <dbReference type="ARBA" id="ARBA00022759"/>
    </source>
</evidence>
<dbReference type="NCBIfam" id="TIGR02651">
    <property type="entry name" value="RNase_Z"/>
    <property type="match status" value="1"/>
</dbReference>
<feature type="binding site" evidence="9">
    <location>
        <position position="211"/>
    </location>
    <ligand>
        <name>Zn(2+)</name>
        <dbReference type="ChEBI" id="CHEBI:29105"/>
        <label>2</label>
        <note>catalytic</note>
    </ligand>
</feature>
<dbReference type="HAMAP" id="MF_01818">
    <property type="entry name" value="RNase_Z_BN"/>
    <property type="match status" value="1"/>
</dbReference>
<dbReference type="GO" id="GO:0004527">
    <property type="term" value="F:exonuclease activity"/>
    <property type="evidence" value="ECO:0007669"/>
    <property type="project" value="UniProtKB-UniRule"/>
</dbReference>
<feature type="active site" description="Proton acceptor" evidence="9">
    <location>
        <position position="67"/>
    </location>
</feature>
<keyword evidence="11" id="KW-1185">Reference proteome</keyword>
<dbReference type="PANTHER" id="PTHR46018">
    <property type="entry name" value="ZINC PHOSPHODIESTERASE ELAC PROTEIN 1"/>
    <property type="match status" value="1"/>
</dbReference>
<evidence type="ECO:0000313" key="10">
    <source>
        <dbReference type="EMBL" id="SEA60395.1"/>
    </source>
</evidence>
<feature type="binding site" evidence="9">
    <location>
        <position position="269"/>
    </location>
    <ligand>
        <name>Zn(2+)</name>
        <dbReference type="ChEBI" id="CHEBI:29105"/>
        <label>2</label>
        <note>catalytic</note>
    </ligand>
</feature>
<dbReference type="RefSeq" id="WP_074728553.1">
    <property type="nucleotide sequence ID" value="NZ_FNQS01000006.1"/>
</dbReference>
<comment type="similarity">
    <text evidence="9">Belongs to the RNase Z family. RNase BN subfamily.</text>
</comment>
<feature type="binding site" evidence="9">
    <location>
        <position position="68"/>
    </location>
    <ligand>
        <name>Zn(2+)</name>
        <dbReference type="ChEBI" id="CHEBI:29105"/>
        <label>2</label>
        <note>catalytic</note>
    </ligand>
</feature>
<evidence type="ECO:0000256" key="9">
    <source>
        <dbReference type="HAMAP-Rule" id="MF_01818"/>
    </source>
</evidence>
<accession>A0A1H4CIZ1</accession>
<dbReference type="SUPFAM" id="SSF56281">
    <property type="entry name" value="Metallo-hydrolase/oxidoreductase"/>
    <property type="match status" value="1"/>
</dbReference>
<evidence type="ECO:0000256" key="2">
    <source>
        <dbReference type="ARBA" id="ARBA00022694"/>
    </source>
</evidence>
<evidence type="ECO:0000256" key="3">
    <source>
        <dbReference type="ARBA" id="ARBA00022722"/>
    </source>
</evidence>
<proteinExistence type="inferred from homology"/>
<evidence type="ECO:0000256" key="1">
    <source>
        <dbReference type="ARBA" id="ARBA00011738"/>
    </source>
</evidence>
<dbReference type="EMBL" id="FNQS01000006">
    <property type="protein sequence ID" value="SEA60395.1"/>
    <property type="molecule type" value="Genomic_DNA"/>
</dbReference>
<dbReference type="Pfam" id="PF23023">
    <property type="entry name" value="Anti-Pycsar_Apyc1"/>
    <property type="match status" value="1"/>
</dbReference>
<feature type="binding site" evidence="9">
    <location>
        <position position="63"/>
    </location>
    <ligand>
        <name>Zn(2+)</name>
        <dbReference type="ChEBI" id="CHEBI:29105"/>
        <label>1</label>
        <note>catalytic</note>
    </ligand>
</feature>
<evidence type="ECO:0000256" key="6">
    <source>
        <dbReference type="ARBA" id="ARBA00022801"/>
    </source>
</evidence>
<reference evidence="10 11" key="1">
    <citation type="submission" date="2016-10" db="EMBL/GenBank/DDBJ databases">
        <authorList>
            <person name="de Groot N.N."/>
        </authorList>
    </citation>
    <scope>NUCLEOTIDE SEQUENCE [LARGE SCALE GENOMIC DNA]</scope>
    <source>
        <strain evidence="10 11">ATCC 29281</strain>
    </source>
</reference>
<protein>
    <recommendedName>
        <fullName evidence="9">Ribonuclease BN</fullName>
        <shortName evidence="9">RNase BN</shortName>
        <ecNumber evidence="9">3.1.-.-</ecNumber>
    </recommendedName>
    <alternativeName>
        <fullName evidence="9">Ribonuclease Z homolog</fullName>
        <shortName evidence="9">RNase Z homolog</shortName>
    </alternativeName>
</protein>
<evidence type="ECO:0000313" key="11">
    <source>
        <dbReference type="Proteomes" id="UP000187280"/>
    </source>
</evidence>
<dbReference type="GO" id="GO:0042802">
    <property type="term" value="F:identical protein binding"/>
    <property type="evidence" value="ECO:0007669"/>
    <property type="project" value="UniProtKB-ARBA"/>
</dbReference>
<feature type="binding site" evidence="9">
    <location>
        <position position="65"/>
    </location>
    <ligand>
        <name>Zn(2+)</name>
        <dbReference type="ChEBI" id="CHEBI:29105"/>
        <label>1</label>
        <note>catalytic</note>
    </ligand>
</feature>
<dbReference type="NCBIfam" id="NF000800">
    <property type="entry name" value="PRK00055.1-1"/>
    <property type="match status" value="1"/>
</dbReference>
<name>A0A1H4CIZ1_9GAMM</name>
<dbReference type="Gene3D" id="3.60.15.10">
    <property type="entry name" value="Ribonuclease Z/Hydroxyacylglutathione hydrolase-like"/>
    <property type="match status" value="1"/>
</dbReference>
<dbReference type="InterPro" id="IPR013471">
    <property type="entry name" value="RNase_Z/BN"/>
</dbReference>
<dbReference type="STRING" id="71657.SAMN02982996_02003"/>
<gene>
    <name evidence="9" type="primary">rbn</name>
    <name evidence="10" type="ORF">SAMN02982996_02003</name>
</gene>